<evidence type="ECO:0000313" key="2">
    <source>
        <dbReference type="Proteomes" id="UP000028500"/>
    </source>
</evidence>
<dbReference type="Proteomes" id="UP000028500">
    <property type="component" value="Unassembled WGS sequence"/>
</dbReference>
<name>A0A077PQM2_XENBV</name>
<reference evidence="1" key="1">
    <citation type="submission" date="2013-07" db="EMBL/GenBank/DDBJ databases">
        <title>Sub-species coevolution in mutualistic symbiosis.</title>
        <authorList>
            <person name="Murfin K."/>
            <person name="Klassen J."/>
            <person name="Lee M."/>
            <person name="Forst S."/>
            <person name="Stock P."/>
            <person name="Goodrich-Blair H."/>
        </authorList>
    </citation>
    <scope>NUCLEOTIDE SEQUENCE [LARGE SCALE GENOMIC DNA]</scope>
    <source>
        <strain evidence="1">Kraussei Quebec</strain>
    </source>
</reference>
<protein>
    <submittedName>
        <fullName evidence="1">Uncharacterized protein</fullName>
    </submittedName>
</protein>
<accession>A0A077PQM2</accession>
<proteinExistence type="predicted"/>
<sequence length="39" mass="4298">MYENGVLIIAYVRNKKHLLSYSVAAGCPKPTVLVHDILA</sequence>
<organism evidence="1 2">
    <name type="scientific">Xenorhabdus bovienii str. kraussei Quebec</name>
    <dbReference type="NCBI Taxonomy" id="1398203"/>
    <lineage>
        <taxon>Bacteria</taxon>
        <taxon>Pseudomonadati</taxon>
        <taxon>Pseudomonadota</taxon>
        <taxon>Gammaproteobacteria</taxon>
        <taxon>Enterobacterales</taxon>
        <taxon>Morganellaceae</taxon>
        <taxon>Xenorhabdus</taxon>
    </lineage>
</organism>
<dbReference type="EMBL" id="CBSY010000290">
    <property type="protein sequence ID" value="CDH22119.1"/>
    <property type="molecule type" value="Genomic_DNA"/>
</dbReference>
<dbReference type="AlphaFoldDB" id="A0A077PQM2"/>
<keyword evidence="2" id="KW-1185">Reference proteome</keyword>
<gene>
    <name evidence="1" type="ORF">XBKQ1_960021</name>
</gene>
<evidence type="ECO:0000313" key="1">
    <source>
        <dbReference type="EMBL" id="CDH22119.1"/>
    </source>
</evidence>
<comment type="caution">
    <text evidence="1">The sequence shown here is derived from an EMBL/GenBank/DDBJ whole genome shotgun (WGS) entry which is preliminary data.</text>
</comment>
<dbReference type="HOGENOM" id="CLU_3319449_0_0_6"/>